<keyword evidence="7" id="KW-1185">Reference proteome</keyword>
<protein>
    <recommendedName>
        <fullName evidence="2">DNA polymerase delta subunit 3</fullName>
    </recommendedName>
</protein>
<dbReference type="AlphaFoldDB" id="A0AAW0GTR7"/>
<comment type="caution">
    <text evidence="6">The sequence shown here is derived from an EMBL/GenBank/DDBJ whole genome shotgun (WGS) entry which is preliminary data.</text>
</comment>
<dbReference type="GO" id="GO:0006271">
    <property type="term" value="P:DNA strand elongation involved in DNA replication"/>
    <property type="evidence" value="ECO:0007669"/>
    <property type="project" value="TreeGrafter"/>
</dbReference>
<feature type="compositionally biased region" description="Basic and acidic residues" evidence="5">
    <location>
        <begin position="455"/>
        <end position="467"/>
    </location>
</feature>
<keyword evidence="4" id="KW-0539">Nucleus</keyword>
<dbReference type="GO" id="GO:0006297">
    <property type="term" value="P:nucleotide-excision repair, DNA gap filling"/>
    <property type="evidence" value="ECO:0007669"/>
    <property type="project" value="TreeGrafter"/>
</dbReference>
<dbReference type="InterPro" id="IPR041913">
    <property type="entry name" value="POLD3_sf"/>
</dbReference>
<dbReference type="PANTHER" id="PTHR17598">
    <property type="entry name" value="DNA POLYMERASE DELTA SUBUNIT 3"/>
    <property type="match status" value="1"/>
</dbReference>
<dbReference type="GO" id="GO:0003887">
    <property type="term" value="F:DNA-directed DNA polymerase activity"/>
    <property type="evidence" value="ECO:0007669"/>
    <property type="project" value="TreeGrafter"/>
</dbReference>
<gene>
    <name evidence="6" type="ORF">QCA50_000068</name>
</gene>
<feature type="compositionally biased region" description="Low complexity" evidence="5">
    <location>
        <begin position="306"/>
        <end position="328"/>
    </location>
</feature>
<evidence type="ECO:0000256" key="2">
    <source>
        <dbReference type="ARBA" id="ARBA00017589"/>
    </source>
</evidence>
<dbReference type="Proteomes" id="UP001385951">
    <property type="component" value="Unassembled WGS sequence"/>
</dbReference>
<feature type="compositionally biased region" description="Basic and acidic residues" evidence="5">
    <location>
        <begin position="211"/>
        <end position="235"/>
    </location>
</feature>
<feature type="compositionally biased region" description="Basic and acidic residues" evidence="5">
    <location>
        <begin position="250"/>
        <end position="269"/>
    </location>
</feature>
<keyword evidence="3" id="KW-0235">DNA replication</keyword>
<evidence type="ECO:0000256" key="1">
    <source>
        <dbReference type="ARBA" id="ARBA00004123"/>
    </source>
</evidence>
<dbReference type="Gene3D" id="3.90.1030.20">
    <property type="entry name" value="DNA polymerase delta, p66 (Cdc27) subunit, wHTH domain"/>
    <property type="match status" value="1"/>
</dbReference>
<dbReference type="EMBL" id="JASBNA010000001">
    <property type="protein sequence ID" value="KAK7695432.1"/>
    <property type="molecule type" value="Genomic_DNA"/>
</dbReference>
<feature type="region of interest" description="Disordered" evidence="5">
    <location>
        <begin position="189"/>
        <end position="399"/>
    </location>
</feature>
<dbReference type="InterPro" id="IPR019038">
    <property type="entry name" value="POLD3"/>
</dbReference>
<accession>A0AAW0GTR7</accession>
<proteinExistence type="predicted"/>
<evidence type="ECO:0000313" key="6">
    <source>
        <dbReference type="EMBL" id="KAK7695432.1"/>
    </source>
</evidence>
<evidence type="ECO:0000256" key="4">
    <source>
        <dbReference type="ARBA" id="ARBA00023242"/>
    </source>
</evidence>
<name>A0AAW0GTR7_9APHY</name>
<dbReference type="GO" id="GO:0043625">
    <property type="term" value="C:delta DNA polymerase complex"/>
    <property type="evidence" value="ECO:0007669"/>
    <property type="project" value="InterPro"/>
</dbReference>
<organism evidence="6 7">
    <name type="scientific">Cerrena zonata</name>
    <dbReference type="NCBI Taxonomy" id="2478898"/>
    <lineage>
        <taxon>Eukaryota</taxon>
        <taxon>Fungi</taxon>
        <taxon>Dikarya</taxon>
        <taxon>Basidiomycota</taxon>
        <taxon>Agaricomycotina</taxon>
        <taxon>Agaricomycetes</taxon>
        <taxon>Polyporales</taxon>
        <taxon>Cerrenaceae</taxon>
        <taxon>Cerrena</taxon>
    </lineage>
</organism>
<comment type="subcellular location">
    <subcellularLocation>
        <location evidence="1">Nucleus</location>
    </subcellularLocation>
</comment>
<sequence length="467" mass="50484">MTMASITDYLAKQIFIEKNVVTYRSLSRQFNIHVNSAKNELATYHANPQSSAEQCYATYMISGEPLSQSSPSSSQNMVLSTQDDNGMDIDQPTQSSVNDDDSVLPGSDPVPQVKMMLVGEKDLEHAKTKYARIYSQHIYSLSPSHLVDAGLICGPSANIYTADAKLSPEQSILLGRVVGVDVHIGKVQTTKGKALAASKKPGLAPSASSSKIKEEAKVKKEEKDAKPAKTEDMKKASPAASKPKATGKLDWSKAKSKETKKVEKEKEQEQESNPKLPASDLEDNKPEIKMKIGPPSRAKKVKAEASEASSSKKPLKPSSSSSAASNSEPPKRGVKRKSALPADSDSDSIVVTSGPSRPVSPPLTKSKGKVSEVKVKKSIVLSDDEDSEDIQPKRRAQPKKLIDKSLAAMMDMDDDLVIKHPRRAYVAATVFGWRGDRTAGRRCGNGGGGSQTCSQEKENEESRSCRK</sequence>
<feature type="region of interest" description="Disordered" evidence="5">
    <location>
        <begin position="65"/>
        <end position="110"/>
    </location>
</feature>
<feature type="region of interest" description="Disordered" evidence="5">
    <location>
        <begin position="436"/>
        <end position="467"/>
    </location>
</feature>
<reference evidence="6 7" key="1">
    <citation type="submission" date="2022-09" db="EMBL/GenBank/DDBJ databases">
        <authorList>
            <person name="Palmer J.M."/>
        </authorList>
    </citation>
    <scope>NUCLEOTIDE SEQUENCE [LARGE SCALE GENOMIC DNA]</scope>
    <source>
        <strain evidence="6 7">DSM 7382</strain>
    </source>
</reference>
<dbReference type="PANTHER" id="PTHR17598:SF13">
    <property type="entry name" value="DNA POLYMERASE DELTA SUBUNIT 3"/>
    <property type="match status" value="1"/>
</dbReference>
<dbReference type="Pfam" id="PF09507">
    <property type="entry name" value="CDC27"/>
    <property type="match status" value="1"/>
</dbReference>
<evidence type="ECO:0000313" key="7">
    <source>
        <dbReference type="Proteomes" id="UP001385951"/>
    </source>
</evidence>
<evidence type="ECO:0000256" key="5">
    <source>
        <dbReference type="SAM" id="MobiDB-lite"/>
    </source>
</evidence>
<evidence type="ECO:0000256" key="3">
    <source>
        <dbReference type="ARBA" id="ARBA00022705"/>
    </source>
</evidence>
<dbReference type="GO" id="GO:1904161">
    <property type="term" value="P:DNA synthesis involved in UV-damage excision repair"/>
    <property type="evidence" value="ECO:0007669"/>
    <property type="project" value="TreeGrafter"/>
</dbReference>